<evidence type="ECO:0000313" key="1">
    <source>
        <dbReference type="EMBL" id="MPM57402.1"/>
    </source>
</evidence>
<dbReference type="EMBL" id="VSSQ01016250">
    <property type="protein sequence ID" value="MPM57402.1"/>
    <property type="molecule type" value="Genomic_DNA"/>
</dbReference>
<comment type="caution">
    <text evidence="1">The sequence shown here is derived from an EMBL/GenBank/DDBJ whole genome shotgun (WGS) entry which is preliminary data.</text>
</comment>
<dbReference type="AlphaFoldDB" id="A0A645AVX7"/>
<protein>
    <submittedName>
        <fullName evidence="1">Uncharacterized protein</fullName>
    </submittedName>
</protein>
<accession>A0A645AVX7</accession>
<sequence length="340" mass="39679">MAVFIPEIGSPVRGFDQDLLRRLIKPLALRQYLFPLTPFFHTGIGGHVDRCSCRRKRSLPPRKAITNFPSCSGRSPVERLYGCGKVVCLRFQRKYTFYFTGFEEVRFITACRRKLFDGWPLNESHVIFICRYQRVGIYARCFFYQLKKRTFFFFSINHKFSVKYFVTAMLRVYLRKTENFTIGKFPAHFPAHIVEVINFVFVQCKPLLLIISLNIIDQDNGFRLFIGSKNILIKLFINPLKHWIVFRNFTGRKIFFYPGNAGNSHILSNLHSTCTPGCDHLASRTGKFFVYLEKGNRFRLTEQPNQSFLKFILNGMYCINGNDALRRSSEKSDHMSSSSI</sequence>
<proteinExistence type="predicted"/>
<organism evidence="1">
    <name type="scientific">bioreactor metagenome</name>
    <dbReference type="NCBI Taxonomy" id="1076179"/>
    <lineage>
        <taxon>unclassified sequences</taxon>
        <taxon>metagenomes</taxon>
        <taxon>ecological metagenomes</taxon>
    </lineage>
</organism>
<name>A0A645AVX7_9ZZZZ</name>
<reference evidence="1" key="1">
    <citation type="submission" date="2019-08" db="EMBL/GenBank/DDBJ databases">
        <authorList>
            <person name="Kucharzyk K."/>
            <person name="Murdoch R.W."/>
            <person name="Higgins S."/>
            <person name="Loffler F."/>
        </authorList>
    </citation>
    <scope>NUCLEOTIDE SEQUENCE</scope>
</reference>
<gene>
    <name evidence="1" type="ORF">SDC9_104224</name>
</gene>